<reference evidence="11 12" key="1">
    <citation type="submission" date="2024-04" db="EMBL/GenBank/DDBJ databases">
        <title>Draft genome sequence of Sessilibacter corallicola NBRC 116591.</title>
        <authorList>
            <person name="Miyakawa T."/>
            <person name="Kusuya Y."/>
            <person name="Miura T."/>
        </authorList>
    </citation>
    <scope>NUCLEOTIDE SEQUENCE [LARGE SCALE GENOMIC DNA]</scope>
    <source>
        <strain evidence="11 12">KU-00831-HH</strain>
    </source>
</reference>
<evidence type="ECO:0000256" key="8">
    <source>
        <dbReference type="ARBA" id="ARBA00048968"/>
    </source>
</evidence>
<protein>
    <recommendedName>
        <fullName evidence="10">Purine nucleoside phosphorylase</fullName>
    </recommendedName>
</protein>
<organism evidence="11 12">
    <name type="scientific">Sessilibacter corallicola</name>
    <dbReference type="NCBI Taxonomy" id="2904075"/>
    <lineage>
        <taxon>Bacteria</taxon>
        <taxon>Pseudomonadati</taxon>
        <taxon>Pseudomonadota</taxon>
        <taxon>Gammaproteobacteria</taxon>
        <taxon>Cellvibrionales</taxon>
        <taxon>Cellvibrionaceae</taxon>
        <taxon>Sessilibacter</taxon>
    </lineage>
</organism>
<dbReference type="RefSeq" id="WP_353304243.1">
    <property type="nucleotide sequence ID" value="NZ_BAABWN010000015.1"/>
</dbReference>
<dbReference type="InterPro" id="IPR003730">
    <property type="entry name" value="Cu_polyphenol_OxRdtase"/>
</dbReference>
<keyword evidence="4" id="KW-0479">Metal-binding</keyword>
<keyword evidence="5" id="KW-0378">Hydrolase</keyword>
<proteinExistence type="inferred from homology"/>
<dbReference type="PANTHER" id="PTHR30616">
    <property type="entry name" value="UNCHARACTERIZED PROTEIN YFIH"/>
    <property type="match status" value="1"/>
</dbReference>
<keyword evidence="12" id="KW-1185">Reference proteome</keyword>
<dbReference type="CDD" id="cd16833">
    <property type="entry name" value="YfiH"/>
    <property type="match status" value="1"/>
</dbReference>
<dbReference type="SUPFAM" id="SSF64438">
    <property type="entry name" value="CNF1/YfiH-like putative cysteine hydrolases"/>
    <property type="match status" value="1"/>
</dbReference>
<evidence type="ECO:0000256" key="4">
    <source>
        <dbReference type="ARBA" id="ARBA00022723"/>
    </source>
</evidence>
<evidence type="ECO:0000256" key="10">
    <source>
        <dbReference type="RuleBase" id="RU361274"/>
    </source>
</evidence>
<evidence type="ECO:0000313" key="12">
    <source>
        <dbReference type="Proteomes" id="UP001465153"/>
    </source>
</evidence>
<dbReference type="EMBL" id="BAABWN010000015">
    <property type="protein sequence ID" value="GAA6169828.1"/>
    <property type="molecule type" value="Genomic_DNA"/>
</dbReference>
<keyword evidence="3" id="KW-0808">Transferase</keyword>
<comment type="catalytic activity">
    <reaction evidence="9">
        <text>S-methyl-5'-thioadenosine + phosphate = 5-(methylsulfanyl)-alpha-D-ribose 1-phosphate + adenine</text>
        <dbReference type="Rhea" id="RHEA:11852"/>
        <dbReference type="ChEBI" id="CHEBI:16708"/>
        <dbReference type="ChEBI" id="CHEBI:17509"/>
        <dbReference type="ChEBI" id="CHEBI:43474"/>
        <dbReference type="ChEBI" id="CHEBI:58533"/>
        <dbReference type="EC" id="2.4.2.28"/>
    </reaction>
    <physiologicalReaction direction="left-to-right" evidence="9">
        <dbReference type="Rhea" id="RHEA:11853"/>
    </physiologicalReaction>
</comment>
<name>A0ABQ0ADV4_9GAMM</name>
<evidence type="ECO:0000256" key="9">
    <source>
        <dbReference type="ARBA" id="ARBA00049893"/>
    </source>
</evidence>
<evidence type="ECO:0000256" key="2">
    <source>
        <dbReference type="ARBA" id="ARBA00007353"/>
    </source>
</evidence>
<evidence type="ECO:0000256" key="1">
    <source>
        <dbReference type="ARBA" id="ARBA00000553"/>
    </source>
</evidence>
<keyword evidence="6" id="KW-0862">Zinc</keyword>
<accession>A0ABQ0ADV4</accession>
<comment type="catalytic activity">
    <reaction evidence="8">
        <text>adenosine + phosphate = alpha-D-ribose 1-phosphate + adenine</text>
        <dbReference type="Rhea" id="RHEA:27642"/>
        <dbReference type="ChEBI" id="CHEBI:16335"/>
        <dbReference type="ChEBI" id="CHEBI:16708"/>
        <dbReference type="ChEBI" id="CHEBI:43474"/>
        <dbReference type="ChEBI" id="CHEBI:57720"/>
        <dbReference type="EC" id="2.4.2.1"/>
    </reaction>
    <physiologicalReaction direction="left-to-right" evidence="8">
        <dbReference type="Rhea" id="RHEA:27643"/>
    </physiologicalReaction>
</comment>
<comment type="caution">
    <text evidence="11">The sequence shown here is derived from an EMBL/GenBank/DDBJ whole genome shotgun (WGS) entry which is preliminary data.</text>
</comment>
<comment type="catalytic activity">
    <reaction evidence="7">
        <text>adenosine + H2O + H(+) = inosine + NH4(+)</text>
        <dbReference type="Rhea" id="RHEA:24408"/>
        <dbReference type="ChEBI" id="CHEBI:15377"/>
        <dbReference type="ChEBI" id="CHEBI:15378"/>
        <dbReference type="ChEBI" id="CHEBI:16335"/>
        <dbReference type="ChEBI" id="CHEBI:17596"/>
        <dbReference type="ChEBI" id="CHEBI:28938"/>
        <dbReference type="EC" id="3.5.4.4"/>
    </reaction>
    <physiologicalReaction direction="left-to-right" evidence="7">
        <dbReference type="Rhea" id="RHEA:24409"/>
    </physiologicalReaction>
</comment>
<sequence length="297" mass="32790">MMDESSFYIPDVPWPGNVRALVTTRLGGVSQDAKAGFNLADHVNDDAESVAANRQQLSEKLAQAPGVCPQLNWLQQVHECRVAELSTEVADQSNRIHTPADAAFATDSGKACCILTADCMPVLMSSNTGNAVAAAHAGWRGLAAGVLLDTLAKFRAIENRVYSEFVVYLGPAISGKNYEVGDEVKTQVLQYSSLIAEKVLCVLDGQKLHAKTTLQSTKKQRHIEQLYRSLIESCFCNSQNPNKYLFDLYALAKAQLSLLNMTKIYGGNYCTYDDERWYSHRQNAQSGRFASLIWLQN</sequence>
<evidence type="ECO:0000313" key="11">
    <source>
        <dbReference type="EMBL" id="GAA6169828.1"/>
    </source>
</evidence>
<dbReference type="NCBIfam" id="TIGR00726">
    <property type="entry name" value="peptidoglycan editing factor PgeF"/>
    <property type="match status" value="1"/>
</dbReference>
<evidence type="ECO:0000256" key="6">
    <source>
        <dbReference type="ARBA" id="ARBA00022833"/>
    </source>
</evidence>
<comment type="catalytic activity">
    <reaction evidence="1">
        <text>inosine + phosphate = alpha-D-ribose 1-phosphate + hypoxanthine</text>
        <dbReference type="Rhea" id="RHEA:27646"/>
        <dbReference type="ChEBI" id="CHEBI:17368"/>
        <dbReference type="ChEBI" id="CHEBI:17596"/>
        <dbReference type="ChEBI" id="CHEBI:43474"/>
        <dbReference type="ChEBI" id="CHEBI:57720"/>
        <dbReference type="EC" id="2.4.2.1"/>
    </reaction>
    <physiologicalReaction direction="left-to-right" evidence="1">
        <dbReference type="Rhea" id="RHEA:27647"/>
    </physiologicalReaction>
</comment>
<dbReference type="Pfam" id="PF02578">
    <property type="entry name" value="Cu-oxidase_4"/>
    <property type="match status" value="1"/>
</dbReference>
<dbReference type="InterPro" id="IPR038371">
    <property type="entry name" value="Cu_polyphenol_OxRdtase_sf"/>
</dbReference>
<comment type="similarity">
    <text evidence="2 10">Belongs to the purine nucleoside phosphorylase YfiH/LACC1 family.</text>
</comment>
<evidence type="ECO:0000256" key="5">
    <source>
        <dbReference type="ARBA" id="ARBA00022801"/>
    </source>
</evidence>
<dbReference type="Proteomes" id="UP001465153">
    <property type="component" value="Unassembled WGS sequence"/>
</dbReference>
<gene>
    <name evidence="11" type="primary">yfiH</name>
    <name evidence="11" type="ORF">NBRC116591_36390</name>
</gene>
<dbReference type="Gene3D" id="3.60.140.10">
    <property type="entry name" value="CNF1/YfiH-like putative cysteine hydrolases"/>
    <property type="match status" value="1"/>
</dbReference>
<evidence type="ECO:0000256" key="7">
    <source>
        <dbReference type="ARBA" id="ARBA00047989"/>
    </source>
</evidence>
<dbReference type="InterPro" id="IPR011324">
    <property type="entry name" value="Cytotoxic_necrot_fac-like_cat"/>
</dbReference>
<dbReference type="PANTHER" id="PTHR30616:SF2">
    <property type="entry name" value="PURINE NUCLEOSIDE PHOSPHORYLASE LACC1"/>
    <property type="match status" value="1"/>
</dbReference>
<evidence type="ECO:0000256" key="3">
    <source>
        <dbReference type="ARBA" id="ARBA00022679"/>
    </source>
</evidence>